<gene>
    <name evidence="1" type="ORF">GCM10023188_26110</name>
</gene>
<proteinExistence type="predicted"/>
<name>A0ABP8LUG4_9BACT</name>
<accession>A0ABP8LUG4</accession>
<comment type="caution">
    <text evidence="1">The sequence shown here is derived from an EMBL/GenBank/DDBJ whole genome shotgun (WGS) entry which is preliminary data.</text>
</comment>
<dbReference type="EMBL" id="BAABHC010000014">
    <property type="protein sequence ID" value="GAA4434766.1"/>
    <property type="molecule type" value="Genomic_DNA"/>
</dbReference>
<reference evidence="2" key="1">
    <citation type="journal article" date="2019" name="Int. J. Syst. Evol. Microbiol.">
        <title>The Global Catalogue of Microorganisms (GCM) 10K type strain sequencing project: providing services to taxonomists for standard genome sequencing and annotation.</title>
        <authorList>
            <consortium name="The Broad Institute Genomics Platform"/>
            <consortium name="The Broad Institute Genome Sequencing Center for Infectious Disease"/>
            <person name="Wu L."/>
            <person name="Ma J."/>
        </authorList>
    </citation>
    <scope>NUCLEOTIDE SEQUENCE [LARGE SCALE GENOMIC DNA]</scope>
    <source>
        <strain evidence="2">JCM 17926</strain>
    </source>
</reference>
<keyword evidence="2" id="KW-1185">Reference proteome</keyword>
<evidence type="ECO:0000313" key="1">
    <source>
        <dbReference type="EMBL" id="GAA4434766.1"/>
    </source>
</evidence>
<dbReference type="Proteomes" id="UP001500552">
    <property type="component" value="Unassembled WGS sequence"/>
</dbReference>
<sequence length="81" mass="9026">MINLLKLRLSKASNGQYNIGHNVYVLTKNERGKECLMPVTVKGKSKCGEWVHTIEKDAAGNSTFDARQVLTPDQVYSTQNS</sequence>
<protein>
    <submittedName>
        <fullName evidence="1">Uncharacterized protein</fullName>
    </submittedName>
</protein>
<organism evidence="1 2">
    <name type="scientific">Pontibacter saemangeumensis</name>
    <dbReference type="NCBI Taxonomy" id="1084525"/>
    <lineage>
        <taxon>Bacteria</taxon>
        <taxon>Pseudomonadati</taxon>
        <taxon>Bacteroidota</taxon>
        <taxon>Cytophagia</taxon>
        <taxon>Cytophagales</taxon>
        <taxon>Hymenobacteraceae</taxon>
        <taxon>Pontibacter</taxon>
    </lineage>
</organism>
<dbReference type="RefSeq" id="WP_345159650.1">
    <property type="nucleotide sequence ID" value="NZ_BAABHC010000014.1"/>
</dbReference>
<evidence type="ECO:0000313" key="2">
    <source>
        <dbReference type="Proteomes" id="UP001500552"/>
    </source>
</evidence>